<dbReference type="SMART" id="SM00028">
    <property type="entry name" value="TPR"/>
    <property type="match status" value="3"/>
</dbReference>
<dbReference type="PANTHER" id="PTHR12788:SF10">
    <property type="entry name" value="PROTEIN-TYROSINE SULFOTRANSFERASE"/>
    <property type="match status" value="1"/>
</dbReference>
<dbReference type="PANTHER" id="PTHR12788">
    <property type="entry name" value="PROTEIN-TYROSINE SULFOTRANSFERASE 2"/>
    <property type="match status" value="1"/>
</dbReference>
<evidence type="ECO:0000256" key="2">
    <source>
        <dbReference type="PROSITE-ProRule" id="PRU00339"/>
    </source>
</evidence>
<dbReference type="KEGG" id="part:PARC_b0387"/>
<dbReference type="InterPro" id="IPR019734">
    <property type="entry name" value="TPR_rpt"/>
</dbReference>
<dbReference type="Gene3D" id="3.40.50.300">
    <property type="entry name" value="P-loop containing nucleotide triphosphate hydrolases"/>
    <property type="match status" value="1"/>
</dbReference>
<evidence type="ECO:0000256" key="1">
    <source>
        <dbReference type="ARBA" id="ARBA00022679"/>
    </source>
</evidence>
<feature type="repeat" description="TPR" evidence="2">
    <location>
        <begin position="159"/>
        <end position="192"/>
    </location>
</feature>
<dbReference type="InterPro" id="IPR027417">
    <property type="entry name" value="P-loop_NTPase"/>
</dbReference>
<dbReference type="AlphaFoldDB" id="A0A290S924"/>
<evidence type="ECO:0000313" key="3">
    <source>
        <dbReference type="EMBL" id="ATC88596.1"/>
    </source>
</evidence>
<dbReference type="SUPFAM" id="SSF48452">
    <property type="entry name" value="TPR-like"/>
    <property type="match status" value="1"/>
</dbReference>
<proteinExistence type="predicted"/>
<dbReference type="SUPFAM" id="SSF52540">
    <property type="entry name" value="P-loop containing nucleoside triphosphate hydrolases"/>
    <property type="match status" value="1"/>
</dbReference>
<dbReference type="Gene3D" id="1.25.40.10">
    <property type="entry name" value="Tetratricopeptide repeat domain"/>
    <property type="match status" value="2"/>
</dbReference>
<dbReference type="InterPro" id="IPR011990">
    <property type="entry name" value="TPR-like_helical_dom_sf"/>
</dbReference>
<dbReference type="InterPro" id="IPR026634">
    <property type="entry name" value="TPST-like"/>
</dbReference>
<evidence type="ECO:0000313" key="4">
    <source>
        <dbReference type="Proteomes" id="UP000016505"/>
    </source>
</evidence>
<dbReference type="Pfam" id="PF13469">
    <property type="entry name" value="Sulfotransfer_3"/>
    <property type="match status" value="1"/>
</dbReference>
<dbReference type="GO" id="GO:0008476">
    <property type="term" value="F:protein-tyrosine sulfotransferase activity"/>
    <property type="evidence" value="ECO:0007669"/>
    <property type="project" value="InterPro"/>
</dbReference>
<keyword evidence="1" id="KW-0808">Transferase</keyword>
<dbReference type="Proteomes" id="UP000016505">
    <property type="component" value="Chromosome II"/>
</dbReference>
<organism evidence="3 4">
    <name type="scientific">Pseudoalteromonas arctica A 37-1-2</name>
    <dbReference type="NCBI Taxonomy" id="1117313"/>
    <lineage>
        <taxon>Bacteria</taxon>
        <taxon>Pseudomonadati</taxon>
        <taxon>Pseudomonadota</taxon>
        <taxon>Gammaproteobacteria</taxon>
        <taxon>Alteromonadales</taxon>
        <taxon>Pseudoalteromonadaceae</taxon>
        <taxon>Pseudoalteromonas</taxon>
    </lineage>
</organism>
<dbReference type="EMBL" id="CP011026">
    <property type="protein sequence ID" value="ATC88596.1"/>
    <property type="molecule type" value="Genomic_DNA"/>
</dbReference>
<name>A0A290S924_9GAMM</name>
<sequence length="542" mass="61174">MSLFIFFYKIIITKTMQPNLKQLHQSAIHSLNQGKIEQAHKALVELVTLKPDFADGYFLLAMVNLTVGQIHKAIKLIEKALTLGQSIEYTAQLAKCYALTGELQKAKNTALSVPLKQITKALDADTLGVALTQAGIHEHALNYFECAIKLATAANKAQPPFYYNYGVSAKFLGLFDKAQHAFENAIALNPLHHQSHFALSDLTKVSKQNNHIERLKNVFEQVTHPDAKLHIGHALAKEYQDIGEFSEAFNALEQGKVAKRTVQPFDHKSSTELFEHIKRLSEQHTQALTQGNPTAEPIFVLGMPRSGTTLVERILSSHSNVQSAGELQDFGLSVKKLSQTQTPHVLDTQTLSKAYELDFNQLGSTYLNATRVITGSHKHFIDKLPFNFFYIDLITKALPNAKIICMLRDPMDTCIGNYRQLFTINNPYYAYSLDLLDTAKFYTRFYKLMQHFSALHSNIKLVKYEELVAQPEQKIKELVSFCNLEWQEQCIDFHLNTAPVSTASKVQVRQPLNSKAIGRWKAFKPHTDKAVEYLLKQGISIE</sequence>
<dbReference type="PROSITE" id="PS50005">
    <property type="entry name" value="TPR"/>
    <property type="match status" value="1"/>
</dbReference>
<keyword evidence="2" id="KW-0802">TPR repeat</keyword>
<reference evidence="3 4" key="1">
    <citation type="journal article" date="2012" name="J. Bacteriol.">
        <title>Genome sequences of type strains of seven species of the marine bacterium Pseudoalteromonas.</title>
        <authorList>
            <person name="Xie B.B."/>
            <person name="Shu Y.L."/>
            <person name="Qin Q.L."/>
            <person name="Rong J.C."/>
            <person name="Zhang X.Y."/>
            <person name="Chen X.L."/>
            <person name="Shi M."/>
            <person name="He H.L."/>
            <person name="Zhou B.C."/>
            <person name="Zhang Y.Z."/>
        </authorList>
    </citation>
    <scope>NUCLEOTIDE SEQUENCE [LARGE SCALE GENOMIC DNA]</scope>
    <source>
        <strain evidence="3 4">A 37-1-2</strain>
    </source>
</reference>
<protein>
    <submittedName>
        <fullName evidence="3">Uncharacterized protein</fullName>
    </submittedName>
</protein>
<accession>A0A290S924</accession>
<dbReference type="Pfam" id="PF13181">
    <property type="entry name" value="TPR_8"/>
    <property type="match status" value="2"/>
</dbReference>
<gene>
    <name evidence="3" type="ORF">PARC_b0387</name>
</gene>